<dbReference type="EMBL" id="BPVZ01000058">
    <property type="protein sequence ID" value="GKV21657.1"/>
    <property type="molecule type" value="Genomic_DNA"/>
</dbReference>
<name>A0AAV5K602_9ROSI</name>
<dbReference type="InterPro" id="IPR003832">
    <property type="entry name" value="DUF212"/>
</dbReference>
<dbReference type="AlphaFoldDB" id="A0AAV5K602"/>
<reference evidence="1 2" key="1">
    <citation type="journal article" date="2021" name="Commun. Biol.">
        <title>The genome of Shorea leprosula (Dipterocarpaceae) highlights the ecological relevance of drought in aseasonal tropical rainforests.</title>
        <authorList>
            <person name="Ng K.K.S."/>
            <person name="Kobayashi M.J."/>
            <person name="Fawcett J.A."/>
            <person name="Hatakeyama M."/>
            <person name="Paape T."/>
            <person name="Ng C.H."/>
            <person name="Ang C.C."/>
            <person name="Tnah L.H."/>
            <person name="Lee C.T."/>
            <person name="Nishiyama T."/>
            <person name="Sese J."/>
            <person name="O'Brien M.J."/>
            <person name="Copetti D."/>
            <person name="Mohd Noor M.I."/>
            <person name="Ong R.C."/>
            <person name="Putra M."/>
            <person name="Sireger I.Z."/>
            <person name="Indrioko S."/>
            <person name="Kosugi Y."/>
            <person name="Izuno A."/>
            <person name="Isagi Y."/>
            <person name="Lee S.L."/>
            <person name="Shimizu K.K."/>
        </authorList>
    </citation>
    <scope>NUCLEOTIDE SEQUENCE [LARGE SCALE GENOMIC DNA]</scope>
    <source>
        <strain evidence="1">214</strain>
    </source>
</reference>
<dbReference type="PANTHER" id="PTHR31446">
    <property type="entry name" value="ACID PHOSPHATASE/VANADIUM-DEPENDENT HALOPEROXIDASE-RELATED PROTEIN"/>
    <property type="match status" value="1"/>
</dbReference>
<keyword evidence="2" id="KW-1185">Reference proteome</keyword>
<gene>
    <name evidence="1" type="ORF">SLEP1_g31614</name>
</gene>
<dbReference type="Proteomes" id="UP001054252">
    <property type="component" value="Unassembled WGS sequence"/>
</dbReference>
<accession>A0AAV5K602</accession>
<organism evidence="1 2">
    <name type="scientific">Rubroshorea leprosula</name>
    <dbReference type="NCBI Taxonomy" id="152421"/>
    <lineage>
        <taxon>Eukaryota</taxon>
        <taxon>Viridiplantae</taxon>
        <taxon>Streptophyta</taxon>
        <taxon>Embryophyta</taxon>
        <taxon>Tracheophyta</taxon>
        <taxon>Spermatophyta</taxon>
        <taxon>Magnoliopsida</taxon>
        <taxon>eudicotyledons</taxon>
        <taxon>Gunneridae</taxon>
        <taxon>Pentapetalae</taxon>
        <taxon>rosids</taxon>
        <taxon>malvids</taxon>
        <taxon>Malvales</taxon>
        <taxon>Dipterocarpaceae</taxon>
        <taxon>Rubroshorea</taxon>
    </lineage>
</organism>
<evidence type="ECO:0000313" key="2">
    <source>
        <dbReference type="Proteomes" id="UP001054252"/>
    </source>
</evidence>
<proteinExistence type="predicted"/>
<comment type="caution">
    <text evidence="1">The sequence shown here is derived from an EMBL/GenBank/DDBJ whole genome shotgun (WGS) entry which is preliminary data.</text>
</comment>
<evidence type="ECO:0000313" key="1">
    <source>
        <dbReference type="EMBL" id="GKV21657.1"/>
    </source>
</evidence>
<sequence length="128" mass="13901">MSTGMTTSGVVSRLNTYELPPHFFSCRTFAVAQSTKFFISWFAGTKENDVISTNFWELVECLHLILQLSALATAVGLQEGFGAALFATSLILACIDTCDATGLRLHAGRQAMVLNQIVYELPASHPLS</sequence>
<dbReference type="Pfam" id="PF02681">
    <property type="entry name" value="DUF212"/>
    <property type="match status" value="1"/>
</dbReference>
<protein>
    <submittedName>
        <fullName evidence="1">Uncharacterized protein</fullName>
    </submittedName>
</protein>
<dbReference type="PANTHER" id="PTHR31446:SF39">
    <property type="entry name" value="ACID PHOSPHATASE_VANADIUM-DEPENDENT HALOPEROXIDASE-RELATED PROTEIN"/>
    <property type="match status" value="1"/>
</dbReference>